<organism evidence="1 2">
    <name type="scientific">Paenibacillus agri</name>
    <dbReference type="NCBI Taxonomy" id="2744309"/>
    <lineage>
        <taxon>Bacteria</taxon>
        <taxon>Bacillati</taxon>
        <taxon>Bacillota</taxon>
        <taxon>Bacilli</taxon>
        <taxon>Bacillales</taxon>
        <taxon>Paenibacillaceae</taxon>
        <taxon>Paenibacillus</taxon>
    </lineage>
</organism>
<name>A0A850ESD1_9BACL</name>
<evidence type="ECO:0000313" key="1">
    <source>
        <dbReference type="EMBL" id="NUU62700.1"/>
    </source>
</evidence>
<accession>A0A850ESD1</accession>
<keyword evidence="2" id="KW-1185">Reference proteome</keyword>
<dbReference type="EMBL" id="JABWCS010000215">
    <property type="protein sequence ID" value="NUU62700.1"/>
    <property type="molecule type" value="Genomic_DNA"/>
</dbReference>
<protein>
    <submittedName>
        <fullName evidence="1">Uncharacterized protein</fullName>
    </submittedName>
</protein>
<comment type="caution">
    <text evidence="1">The sequence shown here is derived from an EMBL/GenBank/DDBJ whole genome shotgun (WGS) entry which is preliminary data.</text>
</comment>
<reference evidence="1" key="1">
    <citation type="submission" date="2020-06" db="EMBL/GenBank/DDBJ databases">
        <title>Paenibacillus sp. nov., isolated from soil.</title>
        <authorList>
            <person name="Seo Y.L."/>
        </authorList>
    </citation>
    <scope>NUCLEOTIDE SEQUENCE [LARGE SCALE GENOMIC DNA]</scope>
    <source>
        <strain evidence="1">JW14</strain>
    </source>
</reference>
<dbReference type="AlphaFoldDB" id="A0A850ESD1"/>
<gene>
    <name evidence="1" type="ORF">HPT30_20340</name>
</gene>
<sequence length="138" mass="15409">MGALLGKKEVLKLGRRQVTVPKLTRNRMKKLTDHIGTIGNFLVQLFLTPETDRSVFIVAGADVAIDEIYELTSLLSDIDIEELSEHASLAECSEYLKLAWEKNDMNAALKNLTGLIPPAAQQFVQSIVKRMNQALQEQ</sequence>
<proteinExistence type="predicted"/>
<dbReference type="Proteomes" id="UP000564806">
    <property type="component" value="Unassembled WGS sequence"/>
</dbReference>
<evidence type="ECO:0000313" key="2">
    <source>
        <dbReference type="Proteomes" id="UP000564806"/>
    </source>
</evidence>